<dbReference type="AlphaFoldDB" id="A0AAP0IJU4"/>
<dbReference type="Proteomes" id="UP001417504">
    <property type="component" value="Unassembled WGS sequence"/>
</dbReference>
<sequence>MRQRCHQDHSDWGLSETSPHSCWCLTAPKWSIPGEFQVVVRGSVGSSELRSLSLFLSSTDSSFISHSSPSSLGEQSTESVQWWPEVTVLARGCHDQGVGRKQSLTVPQSPIQKPPRLALLLADHHIRRLSETSPYLFGVSQCSSRFRPVVTVVVCCVLSTCSTKDVLARNYLWDSAAIKTTVTGDCRRPFRIHADVSQPRSGPYQSVRVSPASPCRGYSLRTSDIISNVTMTVLG</sequence>
<proteinExistence type="predicted"/>
<evidence type="ECO:0000313" key="2">
    <source>
        <dbReference type="Proteomes" id="UP001417504"/>
    </source>
</evidence>
<gene>
    <name evidence="1" type="ORF">Sjap_015407</name>
</gene>
<evidence type="ECO:0000313" key="1">
    <source>
        <dbReference type="EMBL" id="KAK9116460.1"/>
    </source>
</evidence>
<dbReference type="EMBL" id="JBBNAE010000006">
    <property type="protein sequence ID" value="KAK9116460.1"/>
    <property type="molecule type" value="Genomic_DNA"/>
</dbReference>
<accession>A0AAP0IJU4</accession>
<name>A0AAP0IJU4_9MAGN</name>
<protein>
    <submittedName>
        <fullName evidence="1">Uncharacterized protein</fullName>
    </submittedName>
</protein>
<reference evidence="1 2" key="1">
    <citation type="submission" date="2024-01" db="EMBL/GenBank/DDBJ databases">
        <title>Genome assemblies of Stephania.</title>
        <authorList>
            <person name="Yang L."/>
        </authorList>
    </citation>
    <scope>NUCLEOTIDE SEQUENCE [LARGE SCALE GENOMIC DNA]</scope>
    <source>
        <strain evidence="1">QJT</strain>
        <tissue evidence="1">Leaf</tissue>
    </source>
</reference>
<comment type="caution">
    <text evidence="1">The sequence shown here is derived from an EMBL/GenBank/DDBJ whole genome shotgun (WGS) entry which is preliminary data.</text>
</comment>
<keyword evidence="2" id="KW-1185">Reference proteome</keyword>
<organism evidence="1 2">
    <name type="scientific">Stephania japonica</name>
    <dbReference type="NCBI Taxonomy" id="461633"/>
    <lineage>
        <taxon>Eukaryota</taxon>
        <taxon>Viridiplantae</taxon>
        <taxon>Streptophyta</taxon>
        <taxon>Embryophyta</taxon>
        <taxon>Tracheophyta</taxon>
        <taxon>Spermatophyta</taxon>
        <taxon>Magnoliopsida</taxon>
        <taxon>Ranunculales</taxon>
        <taxon>Menispermaceae</taxon>
        <taxon>Menispermoideae</taxon>
        <taxon>Cissampelideae</taxon>
        <taxon>Stephania</taxon>
    </lineage>
</organism>